<organism evidence="1 2">
    <name type="scientific">Paenibacillus albiflavus</name>
    <dbReference type="NCBI Taxonomy" id="2545760"/>
    <lineage>
        <taxon>Bacteria</taxon>
        <taxon>Bacillati</taxon>
        <taxon>Bacillota</taxon>
        <taxon>Bacilli</taxon>
        <taxon>Bacillales</taxon>
        <taxon>Paenibacillaceae</taxon>
        <taxon>Paenibacillus</taxon>
    </lineage>
</organism>
<dbReference type="Proteomes" id="UP000295418">
    <property type="component" value="Unassembled WGS sequence"/>
</dbReference>
<gene>
    <name evidence="1" type="ORF">E0485_14985</name>
</gene>
<dbReference type="AlphaFoldDB" id="A0A4R4E8M0"/>
<sequence length="76" mass="8708">MNTNTKCYCPYISPFDPCPPILTKCFSTPPHLYMTFQPPNLPQFSPYEALKFGTLWKPLFSDYTPNLSAGRKEAEN</sequence>
<protein>
    <submittedName>
        <fullName evidence="1">Spore coat associated protein CotJA</fullName>
    </submittedName>
</protein>
<dbReference type="Pfam" id="PF11007">
    <property type="entry name" value="CotJA"/>
    <property type="match status" value="1"/>
</dbReference>
<dbReference type="InterPro" id="IPR020256">
    <property type="entry name" value="Spore_coat_CotJA"/>
</dbReference>
<evidence type="ECO:0000313" key="2">
    <source>
        <dbReference type="Proteomes" id="UP000295418"/>
    </source>
</evidence>
<dbReference type="EMBL" id="SKFG01000014">
    <property type="protein sequence ID" value="TCZ76144.1"/>
    <property type="molecule type" value="Genomic_DNA"/>
</dbReference>
<keyword evidence="2" id="KW-1185">Reference proteome</keyword>
<name>A0A4R4E8M0_9BACL</name>
<reference evidence="1 2" key="1">
    <citation type="submission" date="2019-03" db="EMBL/GenBank/DDBJ databases">
        <authorList>
            <person name="Kim M.K.M."/>
        </authorList>
    </citation>
    <scope>NUCLEOTIDE SEQUENCE [LARGE SCALE GENOMIC DNA]</scope>
    <source>
        <strain evidence="1 2">18JY21-1</strain>
    </source>
</reference>
<proteinExistence type="predicted"/>
<comment type="caution">
    <text evidence="1">The sequence shown here is derived from an EMBL/GenBank/DDBJ whole genome shotgun (WGS) entry which is preliminary data.</text>
</comment>
<accession>A0A4R4E8M0</accession>
<dbReference type="OrthoDB" id="2376696at2"/>
<evidence type="ECO:0000313" key="1">
    <source>
        <dbReference type="EMBL" id="TCZ76144.1"/>
    </source>
</evidence>
<dbReference type="RefSeq" id="WP_132418870.1">
    <property type="nucleotide sequence ID" value="NZ_SKFG01000014.1"/>
</dbReference>